<sequence>MRNKEELKYLAKKFLEGTASAEEKAALDHWYSSGLAEAAEEELVFTAEPEDAEAIKNRLYGNIAQKLLVPAREKPVLVKLWPKIAVAAGLFFVAGLALYFYLSSENFDAEKRLSAAKMINAGTNTAVLTLANGEQVNLSGSKTGLVIDASGLTYNDGDSLAGDGAAALKATSELTLSTPKGGQYQVVLPDGTKIWLNAASALKFPARFDGLKTRRVELTGEAYFEVAKAKQQPAPKTRRLPFIVASGKQEVEVLGTHFNINAYTEEDKIKTTLFEGSVRVSLNGLAGKGAAAILSPGQQAWVSNQEVKVGPADAEEALAWRNGFFKFNSESIPSVMRKLSRWYNVEVAYEGEISKSRIIGTISRNKNIKEVLEMLEETKLVTFKVEGRKVIVK</sequence>
<keyword evidence="2" id="KW-1185">Reference proteome</keyword>
<organism evidence="1 2">
    <name type="scientific">Pedobacter africanus</name>
    <dbReference type="NCBI Taxonomy" id="151894"/>
    <lineage>
        <taxon>Bacteria</taxon>
        <taxon>Pseudomonadati</taxon>
        <taxon>Bacteroidota</taxon>
        <taxon>Sphingobacteriia</taxon>
        <taxon>Sphingobacteriales</taxon>
        <taxon>Sphingobacteriaceae</taxon>
        <taxon>Pedobacter</taxon>
    </lineage>
</organism>
<evidence type="ECO:0000313" key="2">
    <source>
        <dbReference type="Proteomes" id="UP001246858"/>
    </source>
</evidence>
<evidence type="ECO:0000313" key="1">
    <source>
        <dbReference type="EMBL" id="MDR6784840.1"/>
    </source>
</evidence>
<proteinExistence type="predicted"/>
<name>A0ACC6KZP3_9SPHI</name>
<accession>A0ACC6KZP3</accession>
<protein>
    <submittedName>
        <fullName evidence="1">Ferric-dicitrate binding protein FerR (Iron transport regulator)</fullName>
    </submittedName>
</protein>
<reference evidence="1" key="1">
    <citation type="submission" date="2023-07" db="EMBL/GenBank/DDBJ databases">
        <title>Sorghum-associated microbial communities from plants grown in Nebraska, USA.</title>
        <authorList>
            <person name="Schachtman D."/>
        </authorList>
    </citation>
    <scope>NUCLEOTIDE SEQUENCE</scope>
    <source>
        <strain evidence="1">2697</strain>
    </source>
</reference>
<dbReference type="Proteomes" id="UP001246858">
    <property type="component" value="Unassembled WGS sequence"/>
</dbReference>
<gene>
    <name evidence="1" type="ORF">J2X78_003414</name>
</gene>
<dbReference type="EMBL" id="JAVDTF010000003">
    <property type="protein sequence ID" value="MDR6784840.1"/>
    <property type="molecule type" value="Genomic_DNA"/>
</dbReference>
<comment type="caution">
    <text evidence="1">The sequence shown here is derived from an EMBL/GenBank/DDBJ whole genome shotgun (WGS) entry which is preliminary data.</text>
</comment>